<evidence type="ECO:0000256" key="1">
    <source>
        <dbReference type="SAM" id="SignalP"/>
    </source>
</evidence>
<dbReference type="SUPFAM" id="SSF49503">
    <property type="entry name" value="Cupredoxins"/>
    <property type="match status" value="1"/>
</dbReference>
<feature type="signal peptide" evidence="1">
    <location>
        <begin position="1"/>
        <end position="20"/>
    </location>
</feature>
<protein>
    <recommendedName>
        <fullName evidence="2">Sulfocyanin-like C-terminal domain-containing protein</fullName>
    </recommendedName>
</protein>
<dbReference type="RefSeq" id="WP_347436526.1">
    <property type="nucleotide sequence ID" value="NZ_CP089291.1"/>
</dbReference>
<feature type="domain" description="Sulfocyanin-like C-terminal" evidence="2">
    <location>
        <begin position="34"/>
        <end position="165"/>
    </location>
</feature>
<keyword evidence="4" id="KW-1185">Reference proteome</keyword>
<accession>A0ABY4CHR7</accession>
<dbReference type="InterPro" id="IPR008972">
    <property type="entry name" value="Cupredoxin"/>
</dbReference>
<organism evidence="3 4">
    <name type="scientific">Fodinisporobacter ferrooxydans</name>
    <dbReference type="NCBI Taxonomy" id="2901836"/>
    <lineage>
        <taxon>Bacteria</taxon>
        <taxon>Bacillati</taxon>
        <taxon>Bacillota</taxon>
        <taxon>Bacilli</taxon>
        <taxon>Bacillales</taxon>
        <taxon>Alicyclobacillaceae</taxon>
        <taxon>Fodinisporobacter</taxon>
    </lineage>
</organism>
<proteinExistence type="predicted"/>
<dbReference type="Gene3D" id="2.60.40.420">
    <property type="entry name" value="Cupredoxins - blue copper proteins"/>
    <property type="match status" value="1"/>
</dbReference>
<feature type="chain" id="PRO_5046918561" description="Sulfocyanin-like C-terminal domain-containing protein" evidence="1">
    <location>
        <begin position="21"/>
        <end position="176"/>
    </location>
</feature>
<dbReference type="PROSITE" id="PS51257">
    <property type="entry name" value="PROKAR_LIPOPROTEIN"/>
    <property type="match status" value="1"/>
</dbReference>
<keyword evidence="1" id="KW-0732">Signal</keyword>
<evidence type="ECO:0000313" key="3">
    <source>
        <dbReference type="EMBL" id="UOF89834.1"/>
    </source>
</evidence>
<gene>
    <name evidence="3" type="ORF">LSG31_18460</name>
</gene>
<dbReference type="Proteomes" id="UP000830167">
    <property type="component" value="Chromosome"/>
</dbReference>
<evidence type="ECO:0000313" key="4">
    <source>
        <dbReference type="Proteomes" id="UP000830167"/>
    </source>
</evidence>
<sequence>MLNKKLGLAGLPLLATFMLAGCGQTVDPPSSWFQVDQASQTVTMKVIGGYNSSNSYMNFNGASHGQIEIDIPVGYHVKIDFENKSGIPQDIGIYDGNRKLAFKGAGDSISAIQGNAGAGVMPGDSQTYKFDAAQAGTYRLASMLYYFPNDRQRHQDLGMWAVFKVVDGGQPSVQIK</sequence>
<evidence type="ECO:0000259" key="2">
    <source>
        <dbReference type="Pfam" id="PF06525"/>
    </source>
</evidence>
<reference evidence="3" key="1">
    <citation type="submission" date="2021-12" db="EMBL/GenBank/DDBJ databases">
        <title>Alicyclobacillaceae gen. nov., sp. nov., isolated from chalcocite enrichment system.</title>
        <authorList>
            <person name="Jiang Z."/>
        </authorList>
    </citation>
    <scope>NUCLEOTIDE SEQUENCE</scope>
    <source>
        <strain evidence="3">MYW30-H2</strain>
    </source>
</reference>
<name>A0ABY4CHR7_9BACL</name>
<dbReference type="EMBL" id="CP089291">
    <property type="protein sequence ID" value="UOF89834.1"/>
    <property type="molecule type" value="Genomic_DNA"/>
</dbReference>
<dbReference type="InterPro" id="IPR049544">
    <property type="entry name" value="SoxE-like_C"/>
</dbReference>
<dbReference type="Pfam" id="PF06525">
    <property type="entry name" value="SoxE"/>
    <property type="match status" value="1"/>
</dbReference>